<reference evidence="2 3" key="1">
    <citation type="submission" date="2016-10" db="EMBL/GenBank/DDBJ databases">
        <authorList>
            <person name="Varghese N."/>
            <person name="Submissions S."/>
        </authorList>
    </citation>
    <scope>NUCLEOTIDE SEQUENCE [LARGE SCALE GENOMIC DNA]</scope>
    <source>
        <strain evidence="2 3">Nl1</strain>
    </source>
</reference>
<dbReference type="RefSeq" id="WP_074632899.1">
    <property type="nucleotide sequence ID" value="NZ_FNKY01000001.1"/>
</dbReference>
<keyword evidence="1" id="KW-0732">Signal</keyword>
<protein>
    <recommendedName>
        <fullName evidence="4">Carboxypeptidase regulatory-like domain-containing protein</fullName>
    </recommendedName>
</protein>
<feature type="chain" id="PRO_5046563801" description="Carboxypeptidase regulatory-like domain-containing protein" evidence="1">
    <location>
        <begin position="25"/>
        <end position="147"/>
    </location>
</feature>
<evidence type="ECO:0000256" key="1">
    <source>
        <dbReference type="SAM" id="SignalP"/>
    </source>
</evidence>
<comment type="caution">
    <text evidence="2">The sequence shown here is derived from an EMBL/GenBank/DDBJ whole genome shotgun (WGS) entry which is preliminary data.</text>
</comment>
<organism evidence="2 3">
    <name type="scientific">Nitrosospira multiformis</name>
    <dbReference type="NCBI Taxonomy" id="1231"/>
    <lineage>
        <taxon>Bacteria</taxon>
        <taxon>Pseudomonadati</taxon>
        <taxon>Pseudomonadota</taxon>
        <taxon>Betaproteobacteria</taxon>
        <taxon>Nitrosomonadales</taxon>
        <taxon>Nitrosomonadaceae</taxon>
        <taxon>Nitrosospira</taxon>
    </lineage>
</organism>
<evidence type="ECO:0000313" key="2">
    <source>
        <dbReference type="EMBL" id="SDQ82928.1"/>
    </source>
</evidence>
<accession>A0ABY0TH79</accession>
<dbReference type="EMBL" id="FNKY01000001">
    <property type="protein sequence ID" value="SDQ82928.1"/>
    <property type="molecule type" value="Genomic_DNA"/>
</dbReference>
<sequence length="147" mass="16161">MKIQIKISEIAIAFTCIFSTLSFAEENPSLPPVQTQGQTQFISGGIGKDESEAILKARGSWPLMLELTQAADPRPRYISDAQITIKDELNNTVLDTTVEGPYLLVKLPAGKYSLDATYNATTLHRKLNLQKGPSEKVTLVWPAAKKD</sequence>
<name>A0ABY0TH79_9PROT</name>
<dbReference type="Proteomes" id="UP000183471">
    <property type="component" value="Unassembled WGS sequence"/>
</dbReference>
<evidence type="ECO:0008006" key="4">
    <source>
        <dbReference type="Google" id="ProtNLM"/>
    </source>
</evidence>
<evidence type="ECO:0000313" key="3">
    <source>
        <dbReference type="Proteomes" id="UP000183471"/>
    </source>
</evidence>
<feature type="signal peptide" evidence="1">
    <location>
        <begin position="1"/>
        <end position="24"/>
    </location>
</feature>
<gene>
    <name evidence="2" type="ORF">SAMN05216402_2459</name>
</gene>
<proteinExistence type="predicted"/>
<keyword evidence="3" id="KW-1185">Reference proteome</keyword>